<feature type="compositionally biased region" description="Low complexity" evidence="1">
    <location>
        <begin position="193"/>
        <end position="202"/>
    </location>
</feature>
<organism evidence="3 4">
    <name type="scientific">Niveomyces insectorum RCEF 264</name>
    <dbReference type="NCBI Taxonomy" id="1081102"/>
    <lineage>
        <taxon>Eukaryota</taxon>
        <taxon>Fungi</taxon>
        <taxon>Dikarya</taxon>
        <taxon>Ascomycota</taxon>
        <taxon>Pezizomycotina</taxon>
        <taxon>Sordariomycetes</taxon>
        <taxon>Hypocreomycetidae</taxon>
        <taxon>Hypocreales</taxon>
        <taxon>Cordycipitaceae</taxon>
        <taxon>Niveomyces</taxon>
    </lineage>
</organism>
<evidence type="ECO:0000256" key="1">
    <source>
        <dbReference type="SAM" id="MobiDB-lite"/>
    </source>
</evidence>
<comment type="caution">
    <text evidence="3">The sequence shown here is derived from an EMBL/GenBank/DDBJ whole genome shotgun (WGS) entry which is preliminary data.</text>
</comment>
<proteinExistence type="predicted"/>
<keyword evidence="2" id="KW-0472">Membrane</keyword>
<evidence type="ECO:0000313" key="3">
    <source>
        <dbReference type="EMBL" id="OAA63729.1"/>
    </source>
</evidence>
<keyword evidence="4" id="KW-1185">Reference proteome</keyword>
<dbReference type="STRING" id="1081102.A0A167WFM1"/>
<feature type="region of interest" description="Disordered" evidence="1">
    <location>
        <begin position="116"/>
        <end position="136"/>
    </location>
</feature>
<keyword evidence="2" id="KW-1133">Transmembrane helix</keyword>
<sequence length="475" mass="49502">MAPPGRRSSMRSVRSIRTLPIVHEDEVDNGPATPESSPPRPVRQKRHSGVVTAMPALTAANESGGSDEDGGNSGTISRIGSGRGRQGGSIQQQLPANPFYRQPARILSTDGHRYDRASFPYAQPANSDSSEESGLADRKLEAAADLPPGRSQNSDWFSKRGGWWRVALTTLLLAAVAVGLGLGIKFGLRGRSPPAASDNTATTPPPPAQSTQFPAGSYAFTVALTNVSTGCTNNGFAFGCYPSTVFSSSSSSSTKSQNASAATFYWVIAATTTSGSPGSSSASTAYTISSGDTPSTSSREPPSDFAAPSFHGVPMQTLDSGQDTERLVFNFSMTLSYVPMSDLIAAQTSSATCYFNQTTFSATIWTRRRATYPPDIANTTAVASGTAASAASAVYLPWPFAVEVAEVQPAGPGVPECLDYHGRSLGNFSVSSVSDDNAAAPFAVGQCGCWYTNAFEASNGTALASRTKATSNEAL</sequence>
<dbReference type="EMBL" id="AZHD01000005">
    <property type="protein sequence ID" value="OAA63729.1"/>
    <property type="molecule type" value="Genomic_DNA"/>
</dbReference>
<reference evidence="3 4" key="1">
    <citation type="journal article" date="2016" name="Genome Biol. Evol.">
        <title>Divergent and convergent evolution of fungal pathogenicity.</title>
        <authorList>
            <person name="Shang Y."/>
            <person name="Xiao G."/>
            <person name="Zheng P."/>
            <person name="Cen K."/>
            <person name="Zhan S."/>
            <person name="Wang C."/>
        </authorList>
    </citation>
    <scope>NUCLEOTIDE SEQUENCE [LARGE SCALE GENOMIC DNA]</scope>
    <source>
        <strain evidence="3 4">RCEF 264</strain>
    </source>
</reference>
<feature type="region of interest" description="Disordered" evidence="1">
    <location>
        <begin position="1"/>
        <end position="100"/>
    </location>
</feature>
<gene>
    <name evidence="3" type="ORF">SPI_03892</name>
</gene>
<keyword evidence="2" id="KW-0812">Transmembrane</keyword>
<evidence type="ECO:0000313" key="4">
    <source>
        <dbReference type="Proteomes" id="UP000076874"/>
    </source>
</evidence>
<accession>A0A167WFM1</accession>
<dbReference type="AlphaFoldDB" id="A0A167WFM1"/>
<evidence type="ECO:0008006" key="5">
    <source>
        <dbReference type="Google" id="ProtNLM"/>
    </source>
</evidence>
<protein>
    <recommendedName>
        <fullName evidence="5">Tat pathway signal sequence</fullName>
    </recommendedName>
</protein>
<dbReference type="Proteomes" id="UP000076874">
    <property type="component" value="Unassembled WGS sequence"/>
</dbReference>
<feature type="region of interest" description="Disordered" evidence="1">
    <location>
        <begin position="193"/>
        <end position="212"/>
    </location>
</feature>
<name>A0A167WFM1_9HYPO</name>
<feature type="region of interest" description="Disordered" evidence="1">
    <location>
        <begin position="273"/>
        <end position="310"/>
    </location>
</feature>
<feature type="compositionally biased region" description="Low complexity" evidence="1">
    <location>
        <begin position="273"/>
        <end position="290"/>
    </location>
</feature>
<dbReference type="OrthoDB" id="5296155at2759"/>
<feature type="compositionally biased region" description="Low complexity" evidence="1">
    <location>
        <begin position="1"/>
        <end position="17"/>
    </location>
</feature>
<feature type="compositionally biased region" description="Polar residues" evidence="1">
    <location>
        <begin position="291"/>
        <end position="300"/>
    </location>
</feature>
<feature type="transmembrane region" description="Helical" evidence="2">
    <location>
        <begin position="163"/>
        <end position="184"/>
    </location>
</feature>
<evidence type="ECO:0000256" key="2">
    <source>
        <dbReference type="SAM" id="Phobius"/>
    </source>
</evidence>